<accession>A0A815DAJ6</accession>
<dbReference type="OrthoDB" id="6273871at2759"/>
<dbReference type="FunFam" id="3.90.640.10:FF:000153">
    <property type="entry name" value="Endoplasmic reticulum chaperone BiP"/>
    <property type="match status" value="1"/>
</dbReference>
<evidence type="ECO:0000313" key="7">
    <source>
        <dbReference type="EMBL" id="CAF1298229.1"/>
    </source>
</evidence>
<comment type="subcellular location">
    <subcellularLocation>
        <location evidence="1">Endoplasmic reticulum lumen</location>
    </subcellularLocation>
</comment>
<evidence type="ECO:0000313" key="8">
    <source>
        <dbReference type="EMBL" id="CAF4116761.1"/>
    </source>
</evidence>
<protein>
    <submittedName>
        <fullName evidence="7">Uncharacterized protein</fullName>
    </submittedName>
</protein>
<keyword evidence="6" id="KW-0067">ATP-binding</keyword>
<evidence type="ECO:0000256" key="6">
    <source>
        <dbReference type="ARBA" id="ARBA00022840"/>
    </source>
</evidence>
<evidence type="ECO:0000256" key="1">
    <source>
        <dbReference type="ARBA" id="ARBA00004319"/>
    </source>
</evidence>
<dbReference type="EMBL" id="CAJNOQ010012356">
    <property type="protein sequence ID" value="CAF1298229.1"/>
    <property type="molecule type" value="Genomic_DNA"/>
</dbReference>
<evidence type="ECO:0000256" key="4">
    <source>
        <dbReference type="ARBA" id="ARBA00022741"/>
    </source>
</evidence>
<dbReference type="InterPro" id="IPR043129">
    <property type="entry name" value="ATPase_NBD"/>
</dbReference>
<evidence type="ECO:0000313" key="9">
    <source>
        <dbReference type="Proteomes" id="UP000663829"/>
    </source>
</evidence>
<comment type="similarity">
    <text evidence="2">Belongs to the heat shock protein 70 family.</text>
</comment>
<dbReference type="GO" id="GO:0140662">
    <property type="term" value="F:ATP-dependent protein folding chaperone"/>
    <property type="evidence" value="ECO:0007669"/>
    <property type="project" value="InterPro"/>
</dbReference>
<evidence type="ECO:0000256" key="5">
    <source>
        <dbReference type="ARBA" id="ARBA00022824"/>
    </source>
</evidence>
<dbReference type="InterPro" id="IPR013126">
    <property type="entry name" value="Hsp_70_fam"/>
</dbReference>
<dbReference type="EMBL" id="CAJOBC010036048">
    <property type="protein sequence ID" value="CAF4116761.1"/>
    <property type="molecule type" value="Genomic_DNA"/>
</dbReference>
<sequence>MLKLYSHRLLIELTYWSDKDTTNMQWGTTKEAFILEGGEDFDQNAVEHFIQLFKTRTGLNVRNSNRAVQKLRREVEKSKRILSAQVETRIEIESFFNDKGFSEIFTRPKFESLNVDLFRSTITLTGPKWEVR</sequence>
<dbReference type="Proteomes" id="UP000663829">
    <property type="component" value="Unassembled WGS sequence"/>
</dbReference>
<evidence type="ECO:0000256" key="3">
    <source>
        <dbReference type="ARBA" id="ARBA00022729"/>
    </source>
</evidence>
<keyword evidence="3" id="KW-0732">Signal</keyword>
<dbReference type="AlphaFoldDB" id="A0A815DAJ6"/>
<organism evidence="7 9">
    <name type="scientific">Didymodactylos carnosus</name>
    <dbReference type="NCBI Taxonomy" id="1234261"/>
    <lineage>
        <taxon>Eukaryota</taxon>
        <taxon>Metazoa</taxon>
        <taxon>Spiralia</taxon>
        <taxon>Gnathifera</taxon>
        <taxon>Rotifera</taxon>
        <taxon>Eurotatoria</taxon>
        <taxon>Bdelloidea</taxon>
        <taxon>Philodinida</taxon>
        <taxon>Philodinidae</taxon>
        <taxon>Didymodactylos</taxon>
    </lineage>
</organism>
<dbReference type="SUPFAM" id="SSF53067">
    <property type="entry name" value="Actin-like ATPase domain"/>
    <property type="match status" value="1"/>
</dbReference>
<dbReference type="Proteomes" id="UP000681722">
    <property type="component" value="Unassembled WGS sequence"/>
</dbReference>
<dbReference type="Pfam" id="PF00012">
    <property type="entry name" value="HSP70"/>
    <property type="match status" value="1"/>
</dbReference>
<name>A0A815DAJ6_9BILA</name>
<proteinExistence type="inferred from homology"/>
<dbReference type="Gene3D" id="3.90.640.10">
    <property type="entry name" value="Actin, Chain A, domain 4"/>
    <property type="match status" value="1"/>
</dbReference>
<dbReference type="GO" id="GO:0005788">
    <property type="term" value="C:endoplasmic reticulum lumen"/>
    <property type="evidence" value="ECO:0007669"/>
    <property type="project" value="UniProtKB-SubCell"/>
</dbReference>
<dbReference type="PANTHER" id="PTHR19375">
    <property type="entry name" value="HEAT SHOCK PROTEIN 70KDA"/>
    <property type="match status" value="1"/>
</dbReference>
<evidence type="ECO:0000256" key="2">
    <source>
        <dbReference type="ARBA" id="ARBA00007381"/>
    </source>
</evidence>
<keyword evidence="9" id="KW-1185">Reference proteome</keyword>
<comment type="caution">
    <text evidence="7">The sequence shown here is derived from an EMBL/GenBank/DDBJ whole genome shotgun (WGS) entry which is preliminary data.</text>
</comment>
<keyword evidence="5" id="KW-0256">Endoplasmic reticulum</keyword>
<reference evidence="7" key="1">
    <citation type="submission" date="2021-02" db="EMBL/GenBank/DDBJ databases">
        <authorList>
            <person name="Nowell W R."/>
        </authorList>
    </citation>
    <scope>NUCLEOTIDE SEQUENCE</scope>
</reference>
<keyword evidence="4" id="KW-0547">Nucleotide-binding</keyword>
<dbReference type="GO" id="GO:0005524">
    <property type="term" value="F:ATP binding"/>
    <property type="evidence" value="ECO:0007669"/>
    <property type="project" value="UniProtKB-KW"/>
</dbReference>
<gene>
    <name evidence="7" type="ORF">GPM918_LOCUS28386</name>
    <name evidence="8" type="ORF">SRO942_LOCUS28882</name>
</gene>